<dbReference type="InterPro" id="IPR006224">
    <property type="entry name" value="PsdUridine_synth_RluA-like_CS"/>
</dbReference>
<evidence type="ECO:0000259" key="8">
    <source>
        <dbReference type="Pfam" id="PF00849"/>
    </source>
</evidence>
<dbReference type="GO" id="GO:0009982">
    <property type="term" value="F:pseudouridine synthase activity"/>
    <property type="evidence" value="ECO:0007669"/>
    <property type="project" value="InterPro"/>
</dbReference>
<protein>
    <recommendedName>
        <fullName evidence="6">Pseudouridine synthase</fullName>
        <ecNumber evidence="6">5.4.99.-</ecNumber>
    </recommendedName>
</protein>
<dbReference type="PROSITE" id="PS01129">
    <property type="entry name" value="PSI_RLU"/>
    <property type="match status" value="1"/>
</dbReference>
<keyword evidence="12" id="KW-1185">Reference proteome</keyword>
<dbReference type="GO" id="GO:0000455">
    <property type="term" value="P:enzyme-directed rRNA pseudouridine synthesis"/>
    <property type="evidence" value="ECO:0007669"/>
    <property type="project" value="TreeGrafter"/>
</dbReference>
<dbReference type="GO" id="GO:0140098">
    <property type="term" value="F:catalytic activity, acting on RNA"/>
    <property type="evidence" value="ECO:0007669"/>
    <property type="project" value="UniProtKB-ARBA"/>
</dbReference>
<evidence type="ECO:0000313" key="11">
    <source>
        <dbReference type="Proteomes" id="UP000076878"/>
    </source>
</evidence>
<keyword evidence="5" id="KW-0694">RNA-binding</keyword>
<sequence length="319" mass="35780">MKKTNQKQPIKNKRKPLEKAAQAQKSQSAKGVTQYPVTEPIELLPFLLQILSKQSRNSVKSILTRGQVTVDGKAITKHNHPLEPGQSVGILANKEALKKTSLSGLKILFEDESIIVINKDAGLLSMATDDPKEPTAYRQLSQYVKEENRANRIFVVHRLDRDTSGVMLFAKTEELKETLQNDWKNIVKERIYTALVEGEIKKDAGTISSWLTESKAMKVHSSPKDNGGKHAVTHYRKVRGNRDYTLLEVELETGRKNQIRVHMESLGHPVAGDKKYGARTNPMKRLGLHASTLAFIHPVTGELVRFSAPVPKSFLLYSK</sequence>
<evidence type="ECO:0000256" key="2">
    <source>
        <dbReference type="ARBA" id="ARBA00010876"/>
    </source>
</evidence>
<proteinExistence type="inferred from homology"/>
<dbReference type="InterPro" id="IPR006145">
    <property type="entry name" value="PsdUridine_synth_RsuA/RluA"/>
</dbReference>
<dbReference type="NCBIfam" id="TIGR00005">
    <property type="entry name" value="rluA_subfam"/>
    <property type="match status" value="1"/>
</dbReference>
<dbReference type="Pfam" id="PF00849">
    <property type="entry name" value="PseudoU_synth_2"/>
    <property type="match status" value="1"/>
</dbReference>
<evidence type="ECO:0000313" key="10">
    <source>
        <dbReference type="EMBL" id="SEI92281.1"/>
    </source>
</evidence>
<dbReference type="CDD" id="cd00165">
    <property type="entry name" value="S4"/>
    <property type="match status" value="1"/>
</dbReference>
<reference evidence="9 11" key="1">
    <citation type="submission" date="2016-02" db="EMBL/GenBank/DDBJ databases">
        <authorList>
            <person name="Wen L."/>
            <person name="He K."/>
            <person name="Yang H."/>
        </authorList>
    </citation>
    <scope>NUCLEOTIDE SEQUENCE [LARGE SCALE GENOMIC DNA]</scope>
    <source>
        <strain evidence="9">Trichococcus_R210</strain>
    </source>
</reference>
<organism evidence="9 11">
    <name type="scientific">Trichococcus ilyis</name>
    <dbReference type="NCBI Taxonomy" id="640938"/>
    <lineage>
        <taxon>Bacteria</taxon>
        <taxon>Bacillati</taxon>
        <taxon>Bacillota</taxon>
        <taxon>Bacilli</taxon>
        <taxon>Lactobacillales</taxon>
        <taxon>Carnobacteriaceae</taxon>
        <taxon>Trichococcus</taxon>
    </lineage>
</organism>
<dbReference type="SUPFAM" id="SSF55174">
    <property type="entry name" value="Alpha-L RNA-binding motif"/>
    <property type="match status" value="1"/>
</dbReference>
<dbReference type="EMBL" id="FJNB01000006">
    <property type="protein sequence ID" value="CZQ93119.1"/>
    <property type="molecule type" value="Genomic_DNA"/>
</dbReference>
<evidence type="ECO:0000256" key="4">
    <source>
        <dbReference type="PIRSR" id="PIRSR606225-1"/>
    </source>
</evidence>
<dbReference type="STRING" id="640938.TR210_1112"/>
<evidence type="ECO:0000256" key="3">
    <source>
        <dbReference type="ARBA" id="ARBA00023235"/>
    </source>
</evidence>
<dbReference type="InterPro" id="IPR020103">
    <property type="entry name" value="PsdUridine_synth_cat_dom_sf"/>
</dbReference>
<dbReference type="CDD" id="cd02869">
    <property type="entry name" value="PseudoU_synth_RluA_like"/>
    <property type="match status" value="1"/>
</dbReference>
<name>A0A143YKY9_9LACT</name>
<feature type="compositionally biased region" description="Basic residues" evidence="7">
    <location>
        <begin position="1"/>
        <end position="16"/>
    </location>
</feature>
<dbReference type="PROSITE" id="PS50889">
    <property type="entry name" value="S4"/>
    <property type="match status" value="1"/>
</dbReference>
<dbReference type="EMBL" id="FNYT01000005">
    <property type="protein sequence ID" value="SEI92281.1"/>
    <property type="molecule type" value="Genomic_DNA"/>
</dbReference>
<dbReference type="GO" id="GO:0003723">
    <property type="term" value="F:RNA binding"/>
    <property type="evidence" value="ECO:0007669"/>
    <property type="project" value="UniProtKB-KW"/>
</dbReference>
<feature type="region of interest" description="Disordered" evidence="7">
    <location>
        <begin position="1"/>
        <end position="32"/>
    </location>
</feature>
<evidence type="ECO:0000313" key="9">
    <source>
        <dbReference type="EMBL" id="CZQ93119.1"/>
    </source>
</evidence>
<evidence type="ECO:0000256" key="6">
    <source>
        <dbReference type="RuleBase" id="RU362028"/>
    </source>
</evidence>
<evidence type="ECO:0000256" key="7">
    <source>
        <dbReference type="SAM" id="MobiDB-lite"/>
    </source>
</evidence>
<dbReference type="OrthoDB" id="9807829at2"/>
<dbReference type="AlphaFoldDB" id="A0A143YKY9"/>
<dbReference type="PANTHER" id="PTHR21600:SF44">
    <property type="entry name" value="RIBOSOMAL LARGE SUBUNIT PSEUDOURIDINE SYNTHASE D"/>
    <property type="match status" value="1"/>
</dbReference>
<gene>
    <name evidence="10" type="ORF">SAMN05216375_10538</name>
    <name evidence="9" type="ORF">TR210_1112</name>
</gene>
<reference evidence="10 12" key="2">
    <citation type="submission" date="2016-10" db="EMBL/GenBank/DDBJ databases">
        <authorList>
            <person name="Varghese N."/>
            <person name="Submissions S."/>
        </authorList>
    </citation>
    <scope>NUCLEOTIDE SEQUENCE [LARGE SCALE GENOMIC DNA]</scope>
    <source>
        <strain evidence="10 12">DSM 22150</strain>
    </source>
</reference>
<dbReference type="SUPFAM" id="SSF55120">
    <property type="entry name" value="Pseudouridine synthase"/>
    <property type="match status" value="1"/>
</dbReference>
<comment type="function">
    <text evidence="6">Responsible for synthesis of pseudouridine from uracil.</text>
</comment>
<dbReference type="Gene3D" id="3.10.290.10">
    <property type="entry name" value="RNA-binding S4 domain"/>
    <property type="match status" value="1"/>
</dbReference>
<feature type="active site" evidence="4">
    <location>
        <position position="160"/>
    </location>
</feature>
<evidence type="ECO:0000313" key="12">
    <source>
        <dbReference type="Proteomes" id="UP000199280"/>
    </source>
</evidence>
<feature type="compositionally biased region" description="Low complexity" evidence="7">
    <location>
        <begin position="19"/>
        <end position="30"/>
    </location>
</feature>
<comment type="catalytic activity">
    <reaction evidence="1 6">
        <text>a uridine in RNA = a pseudouridine in RNA</text>
        <dbReference type="Rhea" id="RHEA:48348"/>
        <dbReference type="Rhea" id="RHEA-COMP:12068"/>
        <dbReference type="Rhea" id="RHEA-COMP:12069"/>
        <dbReference type="ChEBI" id="CHEBI:65314"/>
        <dbReference type="ChEBI" id="CHEBI:65315"/>
    </reaction>
</comment>
<dbReference type="PANTHER" id="PTHR21600">
    <property type="entry name" value="MITOCHONDRIAL RNA PSEUDOURIDINE SYNTHASE"/>
    <property type="match status" value="1"/>
</dbReference>
<comment type="similarity">
    <text evidence="2 6">Belongs to the pseudouridine synthase RluA family.</text>
</comment>
<accession>A0A143YKY9</accession>
<dbReference type="InterPro" id="IPR050188">
    <property type="entry name" value="RluA_PseudoU_synthase"/>
</dbReference>
<feature type="domain" description="Pseudouridine synthase RsuA/RluA-like" evidence="8">
    <location>
        <begin position="114"/>
        <end position="265"/>
    </location>
</feature>
<dbReference type="InterPro" id="IPR036986">
    <property type="entry name" value="S4_RNA-bd_sf"/>
</dbReference>
<evidence type="ECO:0000256" key="5">
    <source>
        <dbReference type="PROSITE-ProRule" id="PRU00182"/>
    </source>
</evidence>
<dbReference type="Proteomes" id="UP000076878">
    <property type="component" value="Unassembled WGS sequence"/>
</dbReference>
<evidence type="ECO:0000256" key="1">
    <source>
        <dbReference type="ARBA" id="ARBA00000073"/>
    </source>
</evidence>
<dbReference type="InterPro" id="IPR006225">
    <property type="entry name" value="PsdUridine_synth_RluC/D"/>
</dbReference>
<keyword evidence="3 6" id="KW-0413">Isomerase</keyword>
<dbReference type="RefSeq" id="WP_084253836.1">
    <property type="nucleotide sequence ID" value="NZ_FJNB01000006.1"/>
</dbReference>
<dbReference type="EC" id="5.4.99.-" evidence="6"/>
<dbReference type="Proteomes" id="UP000199280">
    <property type="component" value="Unassembled WGS sequence"/>
</dbReference>
<dbReference type="Gene3D" id="3.30.2350.10">
    <property type="entry name" value="Pseudouridine synthase"/>
    <property type="match status" value="1"/>
</dbReference>